<evidence type="ECO:0000256" key="6">
    <source>
        <dbReference type="ARBA" id="ARBA00023295"/>
    </source>
</evidence>
<dbReference type="RefSeq" id="WP_153136801.1">
    <property type="nucleotide sequence ID" value="NZ_VZAP01000002.1"/>
</dbReference>
<dbReference type="EMBL" id="VZAP01000002">
    <property type="protein sequence ID" value="MQO91094.1"/>
    <property type="molecule type" value="Genomic_DNA"/>
</dbReference>
<gene>
    <name evidence="9" type="ORF">F7D31_00080</name>
</gene>
<organism evidence="9 10">
    <name type="scientific">Segatella copri</name>
    <dbReference type="NCBI Taxonomy" id="165179"/>
    <lineage>
        <taxon>Bacteria</taxon>
        <taxon>Pseudomonadati</taxon>
        <taxon>Bacteroidota</taxon>
        <taxon>Bacteroidia</taxon>
        <taxon>Bacteroidales</taxon>
        <taxon>Prevotellaceae</taxon>
        <taxon>Segatella</taxon>
    </lineage>
</organism>
<feature type="signal peptide" evidence="8">
    <location>
        <begin position="1"/>
        <end position="23"/>
    </location>
</feature>
<keyword evidence="5 7" id="KW-0378">Hydrolase</keyword>
<keyword evidence="6 7" id="KW-0326">Glycosidase</keyword>
<keyword evidence="8" id="KW-0732">Signal</keyword>
<reference evidence="10" key="1">
    <citation type="submission" date="2019-09" db="EMBL/GenBank/DDBJ databases">
        <title>Distinct polysaccharide growth profiles of human intestinal Prevotella copri isolates.</title>
        <authorList>
            <person name="Fehlner-Peach H."/>
            <person name="Magnabosco C."/>
            <person name="Raghavan V."/>
            <person name="Scher J.U."/>
            <person name="Tett A."/>
            <person name="Cox L.M."/>
            <person name="Gottsegen C."/>
            <person name="Watters A."/>
            <person name="Wiltshire- Gordon J.D."/>
            <person name="Segata N."/>
            <person name="Bonneau R."/>
            <person name="Littman D.R."/>
        </authorList>
    </citation>
    <scope>NUCLEOTIDE SEQUENCE [LARGE SCALE GENOMIC DNA]</scope>
    <source>
        <strain evidence="10">iAU3127</strain>
    </source>
</reference>
<dbReference type="PANTHER" id="PTHR31375">
    <property type="match status" value="1"/>
</dbReference>
<dbReference type="InterPro" id="IPR012334">
    <property type="entry name" value="Pectin_lyas_fold"/>
</dbReference>
<dbReference type="InterPro" id="IPR006626">
    <property type="entry name" value="PbH1"/>
</dbReference>
<accession>A0AA91A4E7</accession>
<comment type="subcellular location">
    <subcellularLocation>
        <location evidence="1">Secreted</location>
        <location evidence="1">Cell wall</location>
    </subcellularLocation>
</comment>
<protein>
    <submittedName>
        <fullName evidence="9">Uncharacterized protein</fullName>
    </submittedName>
</protein>
<evidence type="ECO:0000256" key="2">
    <source>
        <dbReference type="ARBA" id="ARBA00008834"/>
    </source>
</evidence>
<evidence type="ECO:0000256" key="4">
    <source>
        <dbReference type="ARBA" id="ARBA00022525"/>
    </source>
</evidence>
<evidence type="ECO:0000313" key="10">
    <source>
        <dbReference type="Proteomes" id="UP000421283"/>
    </source>
</evidence>
<dbReference type="InterPro" id="IPR000743">
    <property type="entry name" value="Glyco_hydro_28"/>
</dbReference>
<dbReference type="Gene3D" id="2.160.20.10">
    <property type="entry name" value="Single-stranded right-handed beta-helix, Pectin lyase-like"/>
    <property type="match status" value="1"/>
</dbReference>
<sequence>MKKSIIKTVVLAALMALPMFAKAQTFAGITAEQIAQNTPEGWTAVELPQLPTITSANTFNIKDYGASTSAADNTKAIQKALDAVPSTGGMVVIPAGTWMFGSTDQMTSKTEVLSIKSKTVLHLCAGATLKLVEYGKAPNNKTLFIGCKNKNQSDIVIEGEGETSIIDGQGTRWWKARDNKETFNPGAMIRFEKGSRFLIRNLKVQNTPGVNITLSNSNGASNGTVHDVTIYNPSSETKTEQPSHNTDGISIWGHHMNIYNCNISTGDDNVVCDNDAQYIHVWNCDFGTGHGTSIGSFTKNIKHVWFDNITMNGTTAGIRMKTGINSDGTLRGGGEEDWKFTNFTMTKVKNPFSIDCFYDKNYNSDPAVDKANARALDSTTPTYNGILLQNVKTTDVCDGKAIFLIGRPESHIKNVTLDNVQISAKTGIDIRFVDNLVFKNNSKITCQSGKLWIRQYDSIVDDQCDATGAGTNPTPNPGETTEVSYILDASTSTSSTADPSPWTFNNGCSIESSKGYATAKSKTIKYSKGVQFTINLPENITITSAIFAGYANEDNKTCYLSELNGTTFASDKYVFPSRLTQTDTSTKFDITLNTPATGVLTFTPQDAQAAWVITLKGVKVTSSGINNVVLTAKVNNNNIYDLSGRMVKLNAKAEDLQGLKKGIYIYNNKKYVAK</sequence>
<dbReference type="GO" id="GO:0005975">
    <property type="term" value="P:carbohydrate metabolic process"/>
    <property type="evidence" value="ECO:0007669"/>
    <property type="project" value="InterPro"/>
</dbReference>
<keyword evidence="4" id="KW-0964">Secreted</keyword>
<dbReference type="GO" id="GO:0004650">
    <property type="term" value="F:polygalacturonase activity"/>
    <property type="evidence" value="ECO:0007669"/>
    <property type="project" value="InterPro"/>
</dbReference>
<evidence type="ECO:0000256" key="7">
    <source>
        <dbReference type="RuleBase" id="RU361169"/>
    </source>
</evidence>
<dbReference type="Pfam" id="PF00295">
    <property type="entry name" value="Glyco_hydro_28"/>
    <property type="match status" value="1"/>
</dbReference>
<evidence type="ECO:0000313" key="9">
    <source>
        <dbReference type="EMBL" id="MQO91094.1"/>
    </source>
</evidence>
<keyword evidence="3" id="KW-0134">Cell wall</keyword>
<comment type="caution">
    <text evidence="9">The sequence shown here is derived from an EMBL/GenBank/DDBJ whole genome shotgun (WGS) entry which is preliminary data.</text>
</comment>
<proteinExistence type="inferred from homology"/>
<feature type="chain" id="PRO_5041692832" evidence="8">
    <location>
        <begin position="24"/>
        <end position="674"/>
    </location>
</feature>
<evidence type="ECO:0000256" key="1">
    <source>
        <dbReference type="ARBA" id="ARBA00004191"/>
    </source>
</evidence>
<evidence type="ECO:0000256" key="8">
    <source>
        <dbReference type="SAM" id="SignalP"/>
    </source>
</evidence>
<dbReference type="AlphaFoldDB" id="A0AA91A4E7"/>
<evidence type="ECO:0000256" key="5">
    <source>
        <dbReference type="ARBA" id="ARBA00022801"/>
    </source>
</evidence>
<evidence type="ECO:0000256" key="3">
    <source>
        <dbReference type="ARBA" id="ARBA00022512"/>
    </source>
</evidence>
<dbReference type="InterPro" id="IPR011050">
    <property type="entry name" value="Pectin_lyase_fold/virulence"/>
</dbReference>
<name>A0AA91A4E7_9BACT</name>
<dbReference type="Proteomes" id="UP000421283">
    <property type="component" value="Unassembled WGS sequence"/>
</dbReference>
<comment type="similarity">
    <text evidence="2 7">Belongs to the glycosyl hydrolase 28 family.</text>
</comment>
<dbReference type="SUPFAM" id="SSF51126">
    <property type="entry name" value="Pectin lyase-like"/>
    <property type="match status" value="1"/>
</dbReference>
<dbReference type="SMART" id="SM00710">
    <property type="entry name" value="PbH1"/>
    <property type="match status" value="5"/>
</dbReference>